<reference evidence="1" key="1">
    <citation type="submission" date="2022-08" db="EMBL/GenBank/DDBJ databases">
        <title>Genome Sequence of Pycnoporus sanguineus.</title>
        <authorList>
            <person name="Buettner E."/>
        </authorList>
    </citation>
    <scope>NUCLEOTIDE SEQUENCE</scope>
    <source>
        <strain evidence="1">CG-C14</strain>
    </source>
</reference>
<proteinExistence type="predicted"/>
<gene>
    <name evidence="1" type="ORF">NUW54_g58</name>
</gene>
<evidence type="ECO:0000313" key="2">
    <source>
        <dbReference type="Proteomes" id="UP001144978"/>
    </source>
</evidence>
<organism evidence="1 2">
    <name type="scientific">Trametes sanguinea</name>
    <dbReference type="NCBI Taxonomy" id="158606"/>
    <lineage>
        <taxon>Eukaryota</taxon>
        <taxon>Fungi</taxon>
        <taxon>Dikarya</taxon>
        <taxon>Basidiomycota</taxon>
        <taxon>Agaricomycotina</taxon>
        <taxon>Agaricomycetes</taxon>
        <taxon>Polyporales</taxon>
        <taxon>Polyporaceae</taxon>
        <taxon>Trametes</taxon>
    </lineage>
</organism>
<name>A0ACC1QA85_9APHY</name>
<sequence length="210" mass="21743">MPDPPSSTHTQRTLGGTAGGHLSNKCRREEDAPSSDGPDPWESSRLSMPTPASSRSSRAPYGFLGTLFTGAARWDGTPNGAGSEGTQTSRSIVQTAPALGKSITVPQGPSGLAQMAAASMGRPGNAGTEAAAPSSKGLLHVLAALKHKVEKLSADINEHDADIEKNTHSINDVLALAKDAKSLAQELSERVDALETVTAQLLDRILAAED</sequence>
<comment type="caution">
    <text evidence="1">The sequence shown here is derived from an EMBL/GenBank/DDBJ whole genome shotgun (WGS) entry which is preliminary data.</text>
</comment>
<keyword evidence="2" id="KW-1185">Reference proteome</keyword>
<dbReference type="EMBL" id="JANSHE010000006">
    <property type="protein sequence ID" value="KAJ3019550.1"/>
    <property type="molecule type" value="Genomic_DNA"/>
</dbReference>
<protein>
    <submittedName>
        <fullName evidence="1">Uncharacterized protein</fullName>
    </submittedName>
</protein>
<dbReference type="Proteomes" id="UP001144978">
    <property type="component" value="Unassembled WGS sequence"/>
</dbReference>
<evidence type="ECO:0000313" key="1">
    <source>
        <dbReference type="EMBL" id="KAJ3019550.1"/>
    </source>
</evidence>
<accession>A0ACC1QA85</accession>